<name>A0AAD6R2X6_9ROSI</name>
<dbReference type="EMBL" id="JAQIZT010000004">
    <property type="protein sequence ID" value="KAJ7001203.1"/>
    <property type="molecule type" value="Genomic_DNA"/>
</dbReference>
<dbReference type="AlphaFoldDB" id="A0AAD6R2X6"/>
<evidence type="ECO:0000313" key="2">
    <source>
        <dbReference type="EMBL" id="KAJ7001203.1"/>
    </source>
</evidence>
<feature type="compositionally biased region" description="Basic and acidic residues" evidence="1">
    <location>
        <begin position="15"/>
        <end position="30"/>
    </location>
</feature>
<accession>A0AAD6R2X6</accession>
<keyword evidence="3" id="KW-1185">Reference proteome</keyword>
<feature type="region of interest" description="Disordered" evidence="1">
    <location>
        <begin position="1"/>
        <end position="62"/>
    </location>
</feature>
<gene>
    <name evidence="2" type="ORF">NC653_011593</name>
</gene>
<dbReference type="Proteomes" id="UP001164929">
    <property type="component" value="Chromosome 4"/>
</dbReference>
<evidence type="ECO:0000313" key="3">
    <source>
        <dbReference type="Proteomes" id="UP001164929"/>
    </source>
</evidence>
<evidence type="ECO:0000256" key="1">
    <source>
        <dbReference type="SAM" id="MobiDB-lite"/>
    </source>
</evidence>
<proteinExistence type="predicted"/>
<comment type="caution">
    <text evidence="2">The sequence shown here is derived from an EMBL/GenBank/DDBJ whole genome shotgun (WGS) entry which is preliminary data.</text>
</comment>
<protein>
    <submittedName>
        <fullName evidence="2">Uncharacterized protein</fullName>
    </submittedName>
</protein>
<reference evidence="2 3" key="1">
    <citation type="journal article" date="2023" name="Mol. Ecol. Resour.">
        <title>Chromosome-level genome assembly of a triploid poplar Populus alba 'Berolinensis'.</title>
        <authorList>
            <person name="Chen S."/>
            <person name="Yu Y."/>
            <person name="Wang X."/>
            <person name="Wang S."/>
            <person name="Zhang T."/>
            <person name="Zhou Y."/>
            <person name="He R."/>
            <person name="Meng N."/>
            <person name="Wang Y."/>
            <person name="Liu W."/>
            <person name="Liu Z."/>
            <person name="Liu J."/>
            <person name="Guo Q."/>
            <person name="Huang H."/>
            <person name="Sederoff R.R."/>
            <person name="Wang G."/>
            <person name="Qu G."/>
            <person name="Chen S."/>
        </authorList>
    </citation>
    <scope>NUCLEOTIDE SEQUENCE [LARGE SCALE GENOMIC DNA]</scope>
    <source>
        <strain evidence="2">SC-2020</strain>
    </source>
</reference>
<organism evidence="2 3">
    <name type="scientific">Populus alba x Populus x berolinensis</name>
    <dbReference type="NCBI Taxonomy" id="444605"/>
    <lineage>
        <taxon>Eukaryota</taxon>
        <taxon>Viridiplantae</taxon>
        <taxon>Streptophyta</taxon>
        <taxon>Embryophyta</taxon>
        <taxon>Tracheophyta</taxon>
        <taxon>Spermatophyta</taxon>
        <taxon>Magnoliopsida</taxon>
        <taxon>eudicotyledons</taxon>
        <taxon>Gunneridae</taxon>
        <taxon>Pentapetalae</taxon>
        <taxon>rosids</taxon>
        <taxon>fabids</taxon>
        <taxon>Malpighiales</taxon>
        <taxon>Salicaceae</taxon>
        <taxon>Saliceae</taxon>
        <taxon>Populus</taxon>
    </lineage>
</organism>
<sequence length="62" mass="7202">MRTNKHRMQVSQGGEKFDNGGKRCLDKELFHAGGSDDDTQVRRSQGRYQKLPRKLPEQMQIL</sequence>